<evidence type="ECO:0000313" key="3">
    <source>
        <dbReference type="Proteomes" id="UP000077069"/>
    </source>
</evidence>
<dbReference type="GeneID" id="28767956"/>
<feature type="compositionally biased region" description="Polar residues" evidence="1">
    <location>
        <begin position="161"/>
        <end position="179"/>
    </location>
</feature>
<dbReference type="InParanoid" id="A0A177CZB9"/>
<evidence type="ECO:0000313" key="2">
    <source>
        <dbReference type="EMBL" id="OAG12190.1"/>
    </source>
</evidence>
<sequence>MLTFDLAALHTQDVLTGAPAPKDGWTKLTNALVVVFDTFRSREEPSVIMKILQASQVLYDIPLQDLIQRGKPVVDRLHRQGIDVSSEAAQLPISGMASTPSLALRYNVPEANKVRRIQIKFTSPQDFDAAYDHVRELGLWFTPTQKARSVSPVRSGPSCPPSQLSEITGRSGTAVPSSAANDAITGIRPSTASFFSSTSTASSRRPDSAAAVSPYDPTIRSPLSARPDTANSILVCELPPRRELPFERLDTADSTGKSSTRPGSRPLSGVMGPPTLPAAARAGTKRPNSRAGSSHSTELPPLRKPTYISKALTSQPAKLDVGPGSALNARDMVRPQSAIPQNDYTAMQHMMSSAPVLTPKTPRPASSYSTATMETLGILHNNNNNNDDSPLETSAALGTPPGSDMNMLESSPTEHQGDSGQHTEELATYAQQSNESRLNDLNNFIFQHLQDDNFLTLVDDMQMTWARIGTGLE</sequence>
<feature type="region of interest" description="Disordered" evidence="1">
    <location>
        <begin position="193"/>
        <end position="226"/>
    </location>
</feature>
<feature type="region of interest" description="Disordered" evidence="1">
    <location>
        <begin position="245"/>
        <end position="304"/>
    </location>
</feature>
<dbReference type="Pfam" id="PF03525">
    <property type="entry name" value="Meiotic_rec114"/>
    <property type="match status" value="1"/>
</dbReference>
<feature type="region of interest" description="Disordered" evidence="1">
    <location>
        <begin position="150"/>
        <end position="179"/>
    </location>
</feature>
<dbReference type="EMBL" id="KV441548">
    <property type="protein sequence ID" value="OAG12190.1"/>
    <property type="molecule type" value="Genomic_DNA"/>
</dbReference>
<dbReference type="OrthoDB" id="5360255at2759"/>
<dbReference type="AlphaFoldDB" id="A0A177CZB9"/>
<organism evidence="2 3">
    <name type="scientific">Paraphaeosphaeria sporulosa</name>
    <dbReference type="NCBI Taxonomy" id="1460663"/>
    <lineage>
        <taxon>Eukaryota</taxon>
        <taxon>Fungi</taxon>
        <taxon>Dikarya</taxon>
        <taxon>Ascomycota</taxon>
        <taxon>Pezizomycotina</taxon>
        <taxon>Dothideomycetes</taxon>
        <taxon>Pleosporomycetidae</taxon>
        <taxon>Pleosporales</taxon>
        <taxon>Massarineae</taxon>
        <taxon>Didymosphaeriaceae</taxon>
        <taxon>Paraphaeosphaeria</taxon>
    </lineage>
</organism>
<proteinExistence type="predicted"/>
<dbReference type="GO" id="GO:0007131">
    <property type="term" value="P:reciprocal meiotic recombination"/>
    <property type="evidence" value="ECO:0007669"/>
    <property type="project" value="InterPro"/>
</dbReference>
<feature type="compositionally biased region" description="Basic and acidic residues" evidence="1">
    <location>
        <begin position="415"/>
        <end position="424"/>
    </location>
</feature>
<keyword evidence="3" id="KW-1185">Reference proteome</keyword>
<gene>
    <name evidence="2" type="ORF">CC84DRAFT_1254511</name>
</gene>
<dbReference type="InterPro" id="IPR004354">
    <property type="entry name" value="Meiotic_Rec114"/>
</dbReference>
<feature type="region of interest" description="Disordered" evidence="1">
    <location>
        <begin position="379"/>
        <end position="424"/>
    </location>
</feature>
<reference evidence="2 3" key="1">
    <citation type="submission" date="2016-05" db="EMBL/GenBank/DDBJ databases">
        <title>Comparative analysis of secretome profiles of manganese(II)-oxidizing ascomycete fungi.</title>
        <authorList>
            <consortium name="DOE Joint Genome Institute"/>
            <person name="Zeiner C.A."/>
            <person name="Purvine S.O."/>
            <person name="Zink E.M."/>
            <person name="Wu S."/>
            <person name="Pasa-Tolic L."/>
            <person name="Chaput D.L."/>
            <person name="Haridas S."/>
            <person name="Grigoriev I.V."/>
            <person name="Santelli C.M."/>
            <person name="Hansel C.M."/>
        </authorList>
    </citation>
    <scope>NUCLEOTIDE SEQUENCE [LARGE SCALE GENOMIC DNA]</scope>
    <source>
        <strain evidence="2 3">AP3s5-JAC2a</strain>
    </source>
</reference>
<dbReference type="STRING" id="1460663.A0A177CZB9"/>
<protein>
    <submittedName>
        <fullName evidence="2">Uncharacterized protein</fullName>
    </submittedName>
</protein>
<feature type="compositionally biased region" description="Polar residues" evidence="1">
    <location>
        <begin position="252"/>
        <end position="262"/>
    </location>
</feature>
<evidence type="ECO:0000256" key="1">
    <source>
        <dbReference type="SAM" id="MobiDB-lite"/>
    </source>
</evidence>
<dbReference type="Proteomes" id="UP000077069">
    <property type="component" value="Unassembled WGS sequence"/>
</dbReference>
<name>A0A177CZB9_9PLEO</name>
<feature type="compositionally biased region" description="Low complexity" evidence="1">
    <location>
        <begin position="193"/>
        <end position="214"/>
    </location>
</feature>
<accession>A0A177CZB9</accession>
<dbReference type="RefSeq" id="XP_018042555.1">
    <property type="nucleotide sequence ID" value="XM_018184470.1"/>
</dbReference>